<proteinExistence type="predicted"/>
<evidence type="ECO:0000259" key="1">
    <source>
        <dbReference type="Pfam" id="PF12727"/>
    </source>
</evidence>
<protein>
    <submittedName>
        <fullName evidence="3">Uncharacterized protein</fullName>
    </submittedName>
</protein>
<comment type="caution">
    <text evidence="3">The sequence shown here is derived from an EMBL/GenBank/DDBJ whole genome shotgun (WGS) entry which is preliminary data.</text>
</comment>
<organism evidence="3 4">
    <name type="scientific">Caenispirillum salinarum AK4</name>
    <dbReference type="NCBI Taxonomy" id="1238182"/>
    <lineage>
        <taxon>Bacteria</taxon>
        <taxon>Pseudomonadati</taxon>
        <taxon>Pseudomonadota</taxon>
        <taxon>Alphaproteobacteria</taxon>
        <taxon>Rhodospirillales</taxon>
        <taxon>Novispirillaceae</taxon>
        <taxon>Caenispirillum</taxon>
    </lineage>
</organism>
<dbReference type="InterPro" id="IPR041657">
    <property type="entry name" value="HTH_17"/>
</dbReference>
<evidence type="ECO:0000313" key="3">
    <source>
        <dbReference type="EMBL" id="EKV29500.1"/>
    </source>
</evidence>
<dbReference type="PANTHER" id="PTHR38431:SF1">
    <property type="entry name" value="BLL2305 PROTEIN"/>
    <property type="match status" value="1"/>
</dbReference>
<dbReference type="PANTHER" id="PTHR38431">
    <property type="entry name" value="BLL2305 PROTEIN"/>
    <property type="match status" value="1"/>
</dbReference>
<gene>
    <name evidence="3" type="ORF">C882_0322</name>
</gene>
<evidence type="ECO:0000313" key="4">
    <source>
        <dbReference type="Proteomes" id="UP000009881"/>
    </source>
</evidence>
<dbReference type="InterPro" id="IPR024370">
    <property type="entry name" value="PBP_domain"/>
</dbReference>
<dbReference type="InterPro" id="IPR009061">
    <property type="entry name" value="DNA-bd_dom_put_sf"/>
</dbReference>
<dbReference type="Pfam" id="PF12728">
    <property type="entry name" value="HTH_17"/>
    <property type="match status" value="1"/>
</dbReference>
<dbReference type="STRING" id="1238182.C882_0322"/>
<feature type="domain" description="Helix-turn-helix" evidence="2">
    <location>
        <begin position="5"/>
        <end position="54"/>
    </location>
</feature>
<name>K9GU42_9PROT</name>
<dbReference type="Proteomes" id="UP000009881">
    <property type="component" value="Unassembled WGS sequence"/>
</dbReference>
<keyword evidence="4" id="KW-1185">Reference proteome</keyword>
<dbReference type="RefSeq" id="WP_009540981.1">
    <property type="nucleotide sequence ID" value="NZ_ANHY01000012.1"/>
</dbReference>
<sequence length="296" mass="32171">MTSPLMTVPEVAAYLRLGERKIYDLVSRGDIPCVRVTGKLLFPRAHIDLWLTERADLPQGMPRRPQRPPVITGSHDMLLEWAVRQSGCALALLMDGSGNGLRRFAEGGAVACGVHVVDPDTGVFNGPAVERALVGVPAVRIHWARRETGLVLPAGNPSGIRTLADFANADITFADRPPGAGGHILLRHLMRQEGLPADGLWRSRREAVNEADVASLILEGKAGAGFAPRAAANRFGLTFIPLAWDEFDIVIERRDYFDPPFQALLRYARSPALVDKARLLGGYDISGLGEVRHNAP</sequence>
<dbReference type="Gene3D" id="3.40.190.10">
    <property type="entry name" value="Periplasmic binding protein-like II"/>
    <property type="match status" value="1"/>
</dbReference>
<evidence type="ECO:0000259" key="2">
    <source>
        <dbReference type="Pfam" id="PF12728"/>
    </source>
</evidence>
<dbReference type="NCBIfam" id="TIGR01764">
    <property type="entry name" value="excise"/>
    <property type="match status" value="1"/>
</dbReference>
<dbReference type="GO" id="GO:0003677">
    <property type="term" value="F:DNA binding"/>
    <property type="evidence" value="ECO:0007669"/>
    <property type="project" value="InterPro"/>
</dbReference>
<dbReference type="eggNOG" id="COG1910">
    <property type="taxonomic scope" value="Bacteria"/>
</dbReference>
<reference evidence="3 4" key="1">
    <citation type="journal article" date="2013" name="Genome Announc.">
        <title>Draft Genome Sequence of an Alphaproteobacterium, Caenispirillum salinarum AK4(T), Isolated from a Solar Saltern.</title>
        <authorList>
            <person name="Khatri I."/>
            <person name="Singh A."/>
            <person name="Korpole S."/>
            <person name="Pinnaka A.K."/>
            <person name="Subramanian S."/>
        </authorList>
    </citation>
    <scope>NUCLEOTIDE SEQUENCE [LARGE SCALE GENOMIC DNA]</scope>
    <source>
        <strain evidence="3 4">AK4</strain>
    </source>
</reference>
<dbReference type="AlphaFoldDB" id="K9GU42"/>
<dbReference type="SUPFAM" id="SSF46955">
    <property type="entry name" value="Putative DNA-binding domain"/>
    <property type="match status" value="1"/>
</dbReference>
<dbReference type="Pfam" id="PF12727">
    <property type="entry name" value="PBP_like"/>
    <property type="match status" value="1"/>
</dbReference>
<dbReference type="InterPro" id="IPR010093">
    <property type="entry name" value="SinI_DNA-bd"/>
</dbReference>
<accession>K9GU42</accession>
<dbReference type="SUPFAM" id="SSF53850">
    <property type="entry name" value="Periplasmic binding protein-like II"/>
    <property type="match status" value="1"/>
</dbReference>
<dbReference type="EMBL" id="ANHY01000012">
    <property type="protein sequence ID" value="EKV29500.1"/>
    <property type="molecule type" value="Genomic_DNA"/>
</dbReference>
<feature type="domain" description="PBP" evidence="1">
    <location>
        <begin position="84"/>
        <end position="267"/>
    </location>
</feature>
<dbReference type="PATRIC" id="fig|1238182.3.peg.2537"/>